<accession>A0A072UCK5</accession>
<name>A0A072UCK5_MEDTR</name>
<evidence type="ECO:0000313" key="2">
    <source>
        <dbReference type="EnsemblPlants" id="KEH26788"/>
    </source>
</evidence>
<evidence type="ECO:0000313" key="3">
    <source>
        <dbReference type="Proteomes" id="UP000002051"/>
    </source>
</evidence>
<dbReference type="Proteomes" id="UP000002051">
    <property type="component" value="Chromosome 6"/>
</dbReference>
<keyword evidence="3" id="KW-1185">Reference proteome</keyword>
<dbReference type="AlphaFoldDB" id="A0A072UCK5"/>
<evidence type="ECO:0000313" key="1">
    <source>
        <dbReference type="EMBL" id="KEH26788.1"/>
    </source>
</evidence>
<reference evidence="2" key="3">
    <citation type="submission" date="2015-04" db="UniProtKB">
        <authorList>
            <consortium name="EnsemblPlants"/>
        </authorList>
    </citation>
    <scope>IDENTIFICATION</scope>
    <source>
        <strain evidence="2">cv. Jemalong A17</strain>
    </source>
</reference>
<organism evidence="1 3">
    <name type="scientific">Medicago truncatula</name>
    <name type="common">Barrel medic</name>
    <name type="synonym">Medicago tribuloides</name>
    <dbReference type="NCBI Taxonomy" id="3880"/>
    <lineage>
        <taxon>Eukaryota</taxon>
        <taxon>Viridiplantae</taxon>
        <taxon>Streptophyta</taxon>
        <taxon>Embryophyta</taxon>
        <taxon>Tracheophyta</taxon>
        <taxon>Spermatophyta</taxon>
        <taxon>Magnoliopsida</taxon>
        <taxon>eudicotyledons</taxon>
        <taxon>Gunneridae</taxon>
        <taxon>Pentapetalae</taxon>
        <taxon>rosids</taxon>
        <taxon>fabids</taxon>
        <taxon>Fabales</taxon>
        <taxon>Fabaceae</taxon>
        <taxon>Papilionoideae</taxon>
        <taxon>50 kb inversion clade</taxon>
        <taxon>NPAAA clade</taxon>
        <taxon>Hologalegina</taxon>
        <taxon>IRL clade</taxon>
        <taxon>Trifolieae</taxon>
        <taxon>Medicago</taxon>
    </lineage>
</organism>
<sequence>MSEQEWFIQVLLGFDDNKDLFILKKEHMKSIRERDWETSNTMVEDLLEGDGRIWKVYQIVYQGLANSKVIET</sequence>
<gene>
    <name evidence="1" type="ordered locus">MTR_6g073060</name>
</gene>
<dbReference type="EnsemblPlants" id="KEH26788">
    <property type="protein sequence ID" value="KEH26788"/>
    <property type="gene ID" value="MTR_6g073060"/>
</dbReference>
<dbReference type="EMBL" id="CM001222">
    <property type="protein sequence ID" value="KEH26788.1"/>
    <property type="molecule type" value="Genomic_DNA"/>
</dbReference>
<dbReference type="HOGENOM" id="CLU_2726023_0_0_1"/>
<reference evidence="1 3" key="1">
    <citation type="journal article" date="2011" name="Nature">
        <title>The Medicago genome provides insight into the evolution of rhizobial symbioses.</title>
        <authorList>
            <person name="Young N.D."/>
            <person name="Debelle F."/>
            <person name="Oldroyd G.E."/>
            <person name="Geurts R."/>
            <person name="Cannon S.B."/>
            <person name="Udvardi M.K."/>
            <person name="Benedito V.A."/>
            <person name="Mayer K.F."/>
            <person name="Gouzy J."/>
            <person name="Schoof H."/>
            <person name="Van de Peer Y."/>
            <person name="Proost S."/>
            <person name="Cook D.R."/>
            <person name="Meyers B.C."/>
            <person name="Spannagl M."/>
            <person name="Cheung F."/>
            <person name="De Mita S."/>
            <person name="Krishnakumar V."/>
            <person name="Gundlach H."/>
            <person name="Zhou S."/>
            <person name="Mudge J."/>
            <person name="Bharti A.K."/>
            <person name="Murray J.D."/>
            <person name="Naoumkina M.A."/>
            <person name="Rosen B."/>
            <person name="Silverstein K.A."/>
            <person name="Tang H."/>
            <person name="Rombauts S."/>
            <person name="Zhao P.X."/>
            <person name="Zhou P."/>
            <person name="Barbe V."/>
            <person name="Bardou P."/>
            <person name="Bechner M."/>
            <person name="Bellec A."/>
            <person name="Berger A."/>
            <person name="Berges H."/>
            <person name="Bidwell S."/>
            <person name="Bisseling T."/>
            <person name="Choisne N."/>
            <person name="Couloux A."/>
            <person name="Denny R."/>
            <person name="Deshpande S."/>
            <person name="Dai X."/>
            <person name="Doyle J.J."/>
            <person name="Dudez A.M."/>
            <person name="Farmer A.D."/>
            <person name="Fouteau S."/>
            <person name="Franken C."/>
            <person name="Gibelin C."/>
            <person name="Gish J."/>
            <person name="Goldstein S."/>
            <person name="Gonzalez A.J."/>
            <person name="Green P.J."/>
            <person name="Hallab A."/>
            <person name="Hartog M."/>
            <person name="Hua A."/>
            <person name="Humphray S.J."/>
            <person name="Jeong D.H."/>
            <person name="Jing Y."/>
            <person name="Jocker A."/>
            <person name="Kenton S.M."/>
            <person name="Kim D.J."/>
            <person name="Klee K."/>
            <person name="Lai H."/>
            <person name="Lang C."/>
            <person name="Lin S."/>
            <person name="Macmil S.L."/>
            <person name="Magdelenat G."/>
            <person name="Matthews L."/>
            <person name="McCorrison J."/>
            <person name="Monaghan E.L."/>
            <person name="Mun J.H."/>
            <person name="Najar F.Z."/>
            <person name="Nicholson C."/>
            <person name="Noirot C."/>
            <person name="O'Bleness M."/>
            <person name="Paule C.R."/>
            <person name="Poulain J."/>
            <person name="Prion F."/>
            <person name="Qin B."/>
            <person name="Qu C."/>
            <person name="Retzel E.F."/>
            <person name="Riddle C."/>
            <person name="Sallet E."/>
            <person name="Samain S."/>
            <person name="Samson N."/>
            <person name="Sanders I."/>
            <person name="Saurat O."/>
            <person name="Scarpelli C."/>
            <person name="Schiex T."/>
            <person name="Segurens B."/>
            <person name="Severin A.J."/>
            <person name="Sherrier D.J."/>
            <person name="Shi R."/>
            <person name="Sims S."/>
            <person name="Singer S.R."/>
            <person name="Sinharoy S."/>
            <person name="Sterck L."/>
            <person name="Viollet A."/>
            <person name="Wang B.B."/>
            <person name="Wang K."/>
            <person name="Wang M."/>
            <person name="Wang X."/>
            <person name="Warfsmann J."/>
            <person name="Weissenbach J."/>
            <person name="White D.D."/>
            <person name="White J.D."/>
            <person name="Wiley G.B."/>
            <person name="Wincker P."/>
            <person name="Xing Y."/>
            <person name="Yang L."/>
            <person name="Yao Z."/>
            <person name="Ying F."/>
            <person name="Zhai J."/>
            <person name="Zhou L."/>
            <person name="Zuber A."/>
            <person name="Denarie J."/>
            <person name="Dixon R.A."/>
            <person name="May G.D."/>
            <person name="Schwartz D.C."/>
            <person name="Rogers J."/>
            <person name="Quetier F."/>
            <person name="Town C.D."/>
            <person name="Roe B.A."/>
        </authorList>
    </citation>
    <scope>NUCLEOTIDE SEQUENCE [LARGE SCALE GENOMIC DNA]</scope>
    <source>
        <strain evidence="1">A17</strain>
        <strain evidence="2 3">cv. Jemalong A17</strain>
    </source>
</reference>
<protein>
    <submittedName>
        <fullName evidence="1 2">Uncharacterized protein</fullName>
    </submittedName>
</protein>
<proteinExistence type="predicted"/>
<reference evidence="1 3" key="2">
    <citation type="journal article" date="2014" name="BMC Genomics">
        <title>An improved genome release (version Mt4.0) for the model legume Medicago truncatula.</title>
        <authorList>
            <person name="Tang H."/>
            <person name="Krishnakumar V."/>
            <person name="Bidwell S."/>
            <person name="Rosen B."/>
            <person name="Chan A."/>
            <person name="Zhou S."/>
            <person name="Gentzbittel L."/>
            <person name="Childs K.L."/>
            <person name="Yandell M."/>
            <person name="Gundlach H."/>
            <person name="Mayer K.F."/>
            <person name="Schwartz D.C."/>
            <person name="Town C.D."/>
        </authorList>
    </citation>
    <scope>GENOME REANNOTATION</scope>
    <source>
        <strain evidence="1">A17</strain>
        <strain evidence="2 3">cv. Jemalong A17</strain>
    </source>
</reference>